<protein>
    <submittedName>
        <fullName evidence="1">Uncharacterized protein</fullName>
    </submittedName>
</protein>
<reference evidence="1 2" key="1">
    <citation type="journal article" date="2019" name="Genome Biol. Evol.">
        <title>Insights into the evolution of the New World diploid cottons (Gossypium, subgenus Houzingenia) based on genome sequencing.</title>
        <authorList>
            <person name="Grover C.E."/>
            <person name="Arick M.A. 2nd"/>
            <person name="Thrash A."/>
            <person name="Conover J.L."/>
            <person name="Sanders W.S."/>
            <person name="Peterson D.G."/>
            <person name="Frelichowski J.E."/>
            <person name="Scheffler J.A."/>
            <person name="Scheffler B.E."/>
            <person name="Wendel J.F."/>
        </authorList>
    </citation>
    <scope>NUCLEOTIDE SEQUENCE [LARGE SCALE GENOMIC DNA]</scope>
    <source>
        <strain evidence="1">4</strain>
        <tissue evidence="1">Leaf</tissue>
    </source>
</reference>
<accession>A0A7J9AQS0</accession>
<evidence type="ECO:0000313" key="1">
    <source>
        <dbReference type="EMBL" id="MBA0726363.1"/>
    </source>
</evidence>
<comment type="caution">
    <text evidence="1">The sequence shown here is derived from an EMBL/GenBank/DDBJ whole genome shotgun (WGS) entry which is preliminary data.</text>
</comment>
<organism evidence="1 2">
    <name type="scientific">Gossypium laxum</name>
    <dbReference type="NCBI Taxonomy" id="34288"/>
    <lineage>
        <taxon>Eukaryota</taxon>
        <taxon>Viridiplantae</taxon>
        <taxon>Streptophyta</taxon>
        <taxon>Embryophyta</taxon>
        <taxon>Tracheophyta</taxon>
        <taxon>Spermatophyta</taxon>
        <taxon>Magnoliopsida</taxon>
        <taxon>eudicotyledons</taxon>
        <taxon>Gunneridae</taxon>
        <taxon>Pentapetalae</taxon>
        <taxon>rosids</taxon>
        <taxon>malvids</taxon>
        <taxon>Malvales</taxon>
        <taxon>Malvaceae</taxon>
        <taxon>Malvoideae</taxon>
        <taxon>Gossypium</taxon>
    </lineage>
</organism>
<feature type="non-terminal residue" evidence="1">
    <location>
        <position position="41"/>
    </location>
</feature>
<keyword evidence="2" id="KW-1185">Reference proteome</keyword>
<dbReference type="Proteomes" id="UP000593574">
    <property type="component" value="Unassembled WGS sequence"/>
</dbReference>
<gene>
    <name evidence="1" type="ORF">Golax_002196</name>
</gene>
<evidence type="ECO:0000313" key="2">
    <source>
        <dbReference type="Proteomes" id="UP000593574"/>
    </source>
</evidence>
<name>A0A7J9AQS0_9ROSI</name>
<dbReference type="AlphaFoldDB" id="A0A7J9AQS0"/>
<proteinExistence type="predicted"/>
<sequence>MCRTTKPNKAKIGGCLSLIQSWARFRFLFLRHRVNHPYTFP</sequence>
<dbReference type="EMBL" id="JABEZV010000012">
    <property type="protein sequence ID" value="MBA0726363.1"/>
    <property type="molecule type" value="Genomic_DNA"/>
</dbReference>